<gene>
    <name evidence="2" type="ORF">CISIN_1g027342mg</name>
</gene>
<dbReference type="EMBL" id="KK785202">
    <property type="protein sequence ID" value="KDO46670.1"/>
    <property type="molecule type" value="Genomic_DNA"/>
</dbReference>
<dbReference type="PANTHER" id="PTHR36407:SF1">
    <property type="entry name" value="MEDIATOR-ASSOCIATED PROTEIN 2"/>
    <property type="match status" value="1"/>
</dbReference>
<keyword evidence="3" id="KW-1185">Reference proteome</keyword>
<evidence type="ECO:0008006" key="4">
    <source>
        <dbReference type="Google" id="ProtNLM"/>
    </source>
</evidence>
<feature type="compositionally biased region" description="Basic and acidic residues" evidence="1">
    <location>
        <begin position="188"/>
        <end position="203"/>
    </location>
</feature>
<feature type="region of interest" description="Disordered" evidence="1">
    <location>
        <begin position="130"/>
        <end position="224"/>
    </location>
</feature>
<dbReference type="Proteomes" id="UP000027120">
    <property type="component" value="Unassembled WGS sequence"/>
</dbReference>
<protein>
    <recommendedName>
        <fullName evidence="4">Mediator-associated protein 2</fullName>
    </recommendedName>
</protein>
<evidence type="ECO:0000313" key="2">
    <source>
        <dbReference type="EMBL" id="KDO46670.1"/>
    </source>
</evidence>
<evidence type="ECO:0000313" key="3">
    <source>
        <dbReference type="Proteomes" id="UP000027120"/>
    </source>
</evidence>
<evidence type="ECO:0000256" key="1">
    <source>
        <dbReference type="SAM" id="MobiDB-lite"/>
    </source>
</evidence>
<dbReference type="PANTHER" id="PTHR36407">
    <property type="entry name" value="MEDIATOR-ASSOCIATED PROTEIN 2"/>
    <property type="match status" value="1"/>
</dbReference>
<sequence>MDDAIVEGYKPTEEYEEELRDPLVDLSLIDSTELWLIQWPYKQMPDFDGKELSLELRGNGRLGSFEDSSGKAYDIVSNDFQEPDEMVFLNYPSEPKIVGKISRRVSLVHYPEPKEVEELNPDKIRQLHVTSSGASMPNHRFASSGQSSWRRNSQSTLEHSSYTQSSRYKSFSPEGGEPSKHSKRRRAHEPNHSTDHSLGRHSEVTSLGSSERSHQEKLKRKGKS</sequence>
<dbReference type="STRING" id="2711.A0A067DYM6"/>
<dbReference type="PaxDb" id="2711-XP_006487567.1"/>
<accession>A0A067DYM6</accession>
<dbReference type="eggNOG" id="ENOG502RZN5">
    <property type="taxonomic scope" value="Eukaryota"/>
</dbReference>
<name>A0A067DYM6_CITSI</name>
<dbReference type="InterPro" id="IPR038823">
    <property type="entry name" value="MED2_plant"/>
</dbReference>
<organism evidence="2 3">
    <name type="scientific">Citrus sinensis</name>
    <name type="common">Sweet orange</name>
    <name type="synonym">Citrus aurantium var. sinensis</name>
    <dbReference type="NCBI Taxonomy" id="2711"/>
    <lineage>
        <taxon>Eukaryota</taxon>
        <taxon>Viridiplantae</taxon>
        <taxon>Streptophyta</taxon>
        <taxon>Embryophyta</taxon>
        <taxon>Tracheophyta</taxon>
        <taxon>Spermatophyta</taxon>
        <taxon>Magnoliopsida</taxon>
        <taxon>eudicotyledons</taxon>
        <taxon>Gunneridae</taxon>
        <taxon>Pentapetalae</taxon>
        <taxon>rosids</taxon>
        <taxon>malvids</taxon>
        <taxon>Sapindales</taxon>
        <taxon>Rutaceae</taxon>
        <taxon>Aurantioideae</taxon>
        <taxon>Citrus</taxon>
    </lineage>
</organism>
<feature type="compositionally biased region" description="Polar residues" evidence="1">
    <location>
        <begin position="130"/>
        <end position="169"/>
    </location>
</feature>
<proteinExistence type="predicted"/>
<reference evidence="2 3" key="1">
    <citation type="submission" date="2014-04" db="EMBL/GenBank/DDBJ databases">
        <authorList>
            <consortium name="International Citrus Genome Consortium"/>
            <person name="Gmitter F."/>
            <person name="Chen C."/>
            <person name="Farmerie W."/>
            <person name="Harkins T."/>
            <person name="Desany B."/>
            <person name="Mohiuddin M."/>
            <person name="Kodira C."/>
            <person name="Borodovsky M."/>
            <person name="Lomsadze A."/>
            <person name="Burns P."/>
            <person name="Jenkins J."/>
            <person name="Prochnik S."/>
            <person name="Shu S."/>
            <person name="Chapman J."/>
            <person name="Pitluck S."/>
            <person name="Schmutz J."/>
            <person name="Rokhsar D."/>
        </authorList>
    </citation>
    <scope>NUCLEOTIDE SEQUENCE</scope>
</reference>
<dbReference type="AlphaFoldDB" id="A0A067DYM6"/>